<sequence length="72" mass="8224">MEKTYIPEQIEAKYRDVWEQGDFFSSKSIGTSQNIFSIALPPPNVTGSLHMGHAFQHTIMDILTRYHRAIGD</sequence>
<keyword evidence="6" id="KW-0030">Aminoacyl-tRNA synthetase</keyword>
<evidence type="ECO:0000256" key="1">
    <source>
        <dbReference type="ARBA" id="ARBA00013169"/>
    </source>
</evidence>
<organism evidence="9">
    <name type="scientific">marine metagenome</name>
    <dbReference type="NCBI Taxonomy" id="408172"/>
    <lineage>
        <taxon>unclassified sequences</taxon>
        <taxon>metagenomes</taxon>
        <taxon>ecological metagenomes</taxon>
    </lineage>
</organism>
<keyword evidence="3" id="KW-0547">Nucleotide-binding</keyword>
<evidence type="ECO:0000259" key="8">
    <source>
        <dbReference type="Pfam" id="PF00133"/>
    </source>
</evidence>
<dbReference type="SUPFAM" id="SSF52374">
    <property type="entry name" value="Nucleotidylyl transferase"/>
    <property type="match status" value="1"/>
</dbReference>
<dbReference type="PANTHER" id="PTHR11946:SF93">
    <property type="entry name" value="VALINE--TRNA LIGASE, CHLOROPLASTIC_MITOCHONDRIAL 2"/>
    <property type="match status" value="1"/>
</dbReference>
<evidence type="ECO:0000256" key="5">
    <source>
        <dbReference type="ARBA" id="ARBA00022917"/>
    </source>
</evidence>
<accession>A0A382EIC2</accession>
<reference evidence="9" key="1">
    <citation type="submission" date="2018-05" db="EMBL/GenBank/DDBJ databases">
        <authorList>
            <person name="Lanie J.A."/>
            <person name="Ng W.-L."/>
            <person name="Kazmierczak K.M."/>
            <person name="Andrzejewski T.M."/>
            <person name="Davidsen T.M."/>
            <person name="Wayne K.J."/>
            <person name="Tettelin H."/>
            <person name="Glass J.I."/>
            <person name="Rusch D."/>
            <person name="Podicherti R."/>
            <person name="Tsui H.-C.T."/>
            <person name="Winkler M.E."/>
        </authorList>
    </citation>
    <scope>NUCLEOTIDE SEQUENCE</scope>
</reference>
<dbReference type="EC" id="6.1.1.9" evidence="1"/>
<keyword evidence="2" id="KW-0436">Ligase</keyword>
<dbReference type="PANTHER" id="PTHR11946">
    <property type="entry name" value="VALYL-TRNA SYNTHETASES"/>
    <property type="match status" value="1"/>
</dbReference>
<name>A0A382EIC2_9ZZZZ</name>
<evidence type="ECO:0000256" key="3">
    <source>
        <dbReference type="ARBA" id="ARBA00022741"/>
    </source>
</evidence>
<dbReference type="PROSITE" id="PS00178">
    <property type="entry name" value="AA_TRNA_LIGASE_I"/>
    <property type="match status" value="1"/>
</dbReference>
<dbReference type="Pfam" id="PF00133">
    <property type="entry name" value="tRNA-synt_1"/>
    <property type="match status" value="1"/>
</dbReference>
<evidence type="ECO:0000256" key="7">
    <source>
        <dbReference type="ARBA" id="ARBA00029936"/>
    </source>
</evidence>
<dbReference type="GO" id="GO:0006438">
    <property type="term" value="P:valyl-tRNA aminoacylation"/>
    <property type="evidence" value="ECO:0007669"/>
    <property type="project" value="InterPro"/>
</dbReference>
<gene>
    <name evidence="9" type="ORF">METZ01_LOCUS202668</name>
</gene>
<proteinExistence type="predicted"/>
<dbReference type="InterPro" id="IPR001412">
    <property type="entry name" value="aa-tRNA-synth_I_CS"/>
</dbReference>
<dbReference type="GO" id="GO:0005829">
    <property type="term" value="C:cytosol"/>
    <property type="evidence" value="ECO:0007669"/>
    <property type="project" value="TreeGrafter"/>
</dbReference>
<dbReference type="EMBL" id="UINC01044400">
    <property type="protein sequence ID" value="SVB49814.1"/>
    <property type="molecule type" value="Genomic_DNA"/>
</dbReference>
<feature type="non-terminal residue" evidence="9">
    <location>
        <position position="72"/>
    </location>
</feature>
<evidence type="ECO:0000313" key="9">
    <source>
        <dbReference type="EMBL" id="SVB49814.1"/>
    </source>
</evidence>
<dbReference type="GO" id="GO:0005524">
    <property type="term" value="F:ATP binding"/>
    <property type="evidence" value="ECO:0007669"/>
    <property type="project" value="UniProtKB-KW"/>
</dbReference>
<evidence type="ECO:0000256" key="6">
    <source>
        <dbReference type="ARBA" id="ARBA00023146"/>
    </source>
</evidence>
<feature type="domain" description="Aminoacyl-tRNA synthetase class Ia" evidence="8">
    <location>
        <begin position="16"/>
        <end position="71"/>
    </location>
</feature>
<protein>
    <recommendedName>
        <fullName evidence="1">valine--tRNA ligase</fullName>
        <ecNumber evidence="1">6.1.1.9</ecNumber>
    </recommendedName>
    <alternativeName>
        <fullName evidence="7">Valyl-tRNA synthetase</fullName>
    </alternativeName>
</protein>
<keyword evidence="4" id="KW-0067">ATP-binding</keyword>
<dbReference type="InterPro" id="IPR002303">
    <property type="entry name" value="Valyl-tRNA_ligase"/>
</dbReference>
<evidence type="ECO:0000256" key="2">
    <source>
        <dbReference type="ARBA" id="ARBA00022598"/>
    </source>
</evidence>
<dbReference type="AlphaFoldDB" id="A0A382EIC2"/>
<keyword evidence="5" id="KW-0648">Protein biosynthesis</keyword>
<evidence type="ECO:0000256" key="4">
    <source>
        <dbReference type="ARBA" id="ARBA00022840"/>
    </source>
</evidence>
<dbReference type="GO" id="GO:0004832">
    <property type="term" value="F:valine-tRNA ligase activity"/>
    <property type="evidence" value="ECO:0007669"/>
    <property type="project" value="UniProtKB-EC"/>
</dbReference>
<dbReference type="InterPro" id="IPR002300">
    <property type="entry name" value="aa-tRNA-synth_Ia"/>
</dbReference>
<dbReference type="Gene3D" id="3.40.50.620">
    <property type="entry name" value="HUPs"/>
    <property type="match status" value="1"/>
</dbReference>
<dbReference type="InterPro" id="IPR014729">
    <property type="entry name" value="Rossmann-like_a/b/a_fold"/>
</dbReference>